<evidence type="ECO:0000256" key="1">
    <source>
        <dbReference type="ARBA" id="ARBA00000900"/>
    </source>
</evidence>
<dbReference type="InterPro" id="IPR013083">
    <property type="entry name" value="Znf_RING/FYVE/PHD"/>
</dbReference>
<dbReference type="GO" id="GO:0008270">
    <property type="term" value="F:zinc ion binding"/>
    <property type="evidence" value="ECO:0007669"/>
    <property type="project" value="UniProtKB-KW"/>
</dbReference>
<name>W7HNF1_9PEZI</name>
<feature type="compositionally biased region" description="Basic residues" evidence="7">
    <location>
        <begin position="125"/>
        <end position="136"/>
    </location>
</feature>
<keyword evidence="5" id="KW-0804">Transcription</keyword>
<dbReference type="EMBL" id="KI966426">
    <property type="protein sequence ID" value="EWC45561.1"/>
    <property type="molecule type" value="Genomic_DNA"/>
</dbReference>
<accession>W7HNF1</accession>
<feature type="compositionally biased region" description="Polar residues" evidence="7">
    <location>
        <begin position="1"/>
        <end position="12"/>
    </location>
</feature>
<feature type="compositionally biased region" description="Low complexity" evidence="7">
    <location>
        <begin position="137"/>
        <end position="151"/>
    </location>
</feature>
<dbReference type="PANTHER" id="PTHR46077">
    <property type="entry name" value="E3 UBIQUITIN-PROTEIN LIGASE TOPORS"/>
    <property type="match status" value="1"/>
</dbReference>
<dbReference type="AlphaFoldDB" id="W7HNF1"/>
<dbReference type="GO" id="GO:0061630">
    <property type="term" value="F:ubiquitin protein ligase activity"/>
    <property type="evidence" value="ECO:0007669"/>
    <property type="project" value="UniProtKB-EC"/>
</dbReference>
<dbReference type="InterPro" id="IPR001841">
    <property type="entry name" value="Znf_RING"/>
</dbReference>
<reference evidence="9 10" key="1">
    <citation type="submission" date="2013-05" db="EMBL/GenBank/DDBJ databases">
        <title>Drechslerella stenobrocha genome reveals carnivorous origination and mechanical trapping mechanism of predatory fungi.</title>
        <authorList>
            <person name="Liu X."/>
            <person name="Zhang W."/>
            <person name="Liu K."/>
        </authorList>
    </citation>
    <scope>NUCLEOTIDE SEQUENCE [LARGE SCALE GENOMIC DNA]</scope>
    <source>
        <strain evidence="9 10">248</strain>
    </source>
</reference>
<evidence type="ECO:0000256" key="2">
    <source>
        <dbReference type="ARBA" id="ARBA00012483"/>
    </source>
</evidence>
<dbReference type="Proteomes" id="UP000024837">
    <property type="component" value="Unassembled WGS sequence"/>
</dbReference>
<dbReference type="PANTHER" id="PTHR46077:SF1">
    <property type="entry name" value="TOP1 BINDING ARGININE_SERINE RICH PROTEIN, E3 UBIQUITIN LIGASE"/>
    <property type="match status" value="1"/>
</dbReference>
<keyword evidence="6" id="KW-0862">Zinc</keyword>
<evidence type="ECO:0000256" key="3">
    <source>
        <dbReference type="ARBA" id="ARBA00022679"/>
    </source>
</evidence>
<protein>
    <recommendedName>
        <fullName evidence="2">RING-type E3 ubiquitin transferase</fullName>
        <ecNumber evidence="2">2.3.2.27</ecNumber>
    </recommendedName>
</protein>
<keyword evidence="6" id="KW-0479">Metal-binding</keyword>
<organism evidence="9 10">
    <name type="scientific">Drechslerella stenobrocha 248</name>
    <dbReference type="NCBI Taxonomy" id="1043628"/>
    <lineage>
        <taxon>Eukaryota</taxon>
        <taxon>Fungi</taxon>
        <taxon>Dikarya</taxon>
        <taxon>Ascomycota</taxon>
        <taxon>Pezizomycotina</taxon>
        <taxon>Orbiliomycetes</taxon>
        <taxon>Orbiliales</taxon>
        <taxon>Orbiliaceae</taxon>
        <taxon>Drechslerella</taxon>
    </lineage>
</organism>
<dbReference type="OrthoDB" id="444265at2759"/>
<evidence type="ECO:0000259" key="8">
    <source>
        <dbReference type="PROSITE" id="PS50089"/>
    </source>
</evidence>
<proteinExistence type="predicted"/>
<dbReference type="GO" id="GO:0000209">
    <property type="term" value="P:protein polyubiquitination"/>
    <property type="evidence" value="ECO:0007669"/>
    <property type="project" value="TreeGrafter"/>
</dbReference>
<evidence type="ECO:0000313" key="9">
    <source>
        <dbReference type="EMBL" id="EWC45561.1"/>
    </source>
</evidence>
<feature type="region of interest" description="Disordered" evidence="7">
    <location>
        <begin position="1"/>
        <end position="33"/>
    </location>
</feature>
<evidence type="ECO:0000256" key="4">
    <source>
        <dbReference type="ARBA" id="ARBA00023015"/>
    </source>
</evidence>
<dbReference type="SMART" id="SM00184">
    <property type="entry name" value="RING"/>
    <property type="match status" value="1"/>
</dbReference>
<keyword evidence="4" id="KW-0805">Transcription regulation</keyword>
<dbReference type="HOGENOM" id="CLU_050242_0_1_1"/>
<evidence type="ECO:0000256" key="6">
    <source>
        <dbReference type="PROSITE-ProRule" id="PRU00175"/>
    </source>
</evidence>
<gene>
    <name evidence="9" type="ORF">DRE_05419</name>
</gene>
<comment type="catalytic activity">
    <reaction evidence="1">
        <text>S-ubiquitinyl-[E2 ubiquitin-conjugating enzyme]-L-cysteine + [acceptor protein]-L-lysine = [E2 ubiquitin-conjugating enzyme]-L-cysteine + N(6)-ubiquitinyl-[acceptor protein]-L-lysine.</text>
        <dbReference type="EC" id="2.3.2.27"/>
    </reaction>
</comment>
<dbReference type="Pfam" id="PF13639">
    <property type="entry name" value="zf-RING_2"/>
    <property type="match status" value="1"/>
</dbReference>
<dbReference type="SUPFAM" id="SSF57850">
    <property type="entry name" value="RING/U-box"/>
    <property type="match status" value="1"/>
</dbReference>
<keyword evidence="10" id="KW-1185">Reference proteome</keyword>
<evidence type="ECO:0000256" key="5">
    <source>
        <dbReference type="ARBA" id="ARBA00023163"/>
    </source>
</evidence>
<evidence type="ECO:0000313" key="10">
    <source>
        <dbReference type="Proteomes" id="UP000024837"/>
    </source>
</evidence>
<dbReference type="GO" id="GO:0006513">
    <property type="term" value="P:protein monoubiquitination"/>
    <property type="evidence" value="ECO:0007669"/>
    <property type="project" value="TreeGrafter"/>
</dbReference>
<dbReference type="PROSITE" id="PS50089">
    <property type="entry name" value="ZF_RING_2"/>
    <property type="match status" value="1"/>
</dbReference>
<evidence type="ECO:0000256" key="7">
    <source>
        <dbReference type="SAM" id="MobiDB-lite"/>
    </source>
</evidence>
<sequence length="303" mass="33430">MAATTDIAQTDRQPIPSEDVERTRDTSSPTTDTATAARNLETCCICLAPVTSATRAVAAPCLHACFDFSCLVTWLEGSSGGQNSCPVCKQAVETVKYGFDADGKGFDKYRVKQSSSSKPHASGSLHRRAESRRRSTARTTTSYPSGSSSTTAPADDIARRRFVYKHRLRSLHIGVNRKSRFANYSPRTVRTDRELAGKARAFARRELEVFEWTAGSREWLVEYVVAVVKSMQLRGPDGRAEELLAEFLGREFAGVFVHELHAYLRSPFVRIRDYDAWAQYAMTVEGEEKALLEEGAGTGAISG</sequence>
<keyword evidence="3" id="KW-0808">Transferase</keyword>
<feature type="domain" description="RING-type" evidence="8">
    <location>
        <begin position="43"/>
        <end position="89"/>
    </location>
</feature>
<feature type="region of interest" description="Disordered" evidence="7">
    <location>
        <begin position="110"/>
        <end position="153"/>
    </location>
</feature>
<dbReference type="EC" id="2.3.2.27" evidence="2"/>
<keyword evidence="6" id="KW-0863">Zinc-finger</keyword>
<dbReference type="Gene3D" id="3.30.40.10">
    <property type="entry name" value="Zinc/RING finger domain, C3HC4 (zinc finger)"/>
    <property type="match status" value="1"/>
</dbReference>